<evidence type="ECO:0000256" key="1">
    <source>
        <dbReference type="SAM" id="MobiDB-lite"/>
    </source>
</evidence>
<protein>
    <submittedName>
        <fullName evidence="2">Uncharacterized protein</fullName>
    </submittedName>
</protein>
<keyword evidence="3" id="KW-1185">Reference proteome</keyword>
<dbReference type="Proteomes" id="UP000324222">
    <property type="component" value="Unassembled WGS sequence"/>
</dbReference>
<evidence type="ECO:0000313" key="3">
    <source>
        <dbReference type="Proteomes" id="UP000324222"/>
    </source>
</evidence>
<feature type="compositionally biased region" description="Basic residues" evidence="1">
    <location>
        <begin position="64"/>
        <end position="79"/>
    </location>
</feature>
<accession>A0A5B7JBQ5</accession>
<dbReference type="EMBL" id="VSRR010084173">
    <property type="protein sequence ID" value="MPC90378.1"/>
    <property type="molecule type" value="Genomic_DNA"/>
</dbReference>
<comment type="caution">
    <text evidence="2">The sequence shown here is derived from an EMBL/GenBank/DDBJ whole genome shotgun (WGS) entry which is preliminary data.</text>
</comment>
<organism evidence="2 3">
    <name type="scientific">Portunus trituberculatus</name>
    <name type="common">Swimming crab</name>
    <name type="synonym">Neptunus trituberculatus</name>
    <dbReference type="NCBI Taxonomy" id="210409"/>
    <lineage>
        <taxon>Eukaryota</taxon>
        <taxon>Metazoa</taxon>
        <taxon>Ecdysozoa</taxon>
        <taxon>Arthropoda</taxon>
        <taxon>Crustacea</taxon>
        <taxon>Multicrustacea</taxon>
        <taxon>Malacostraca</taxon>
        <taxon>Eumalacostraca</taxon>
        <taxon>Eucarida</taxon>
        <taxon>Decapoda</taxon>
        <taxon>Pleocyemata</taxon>
        <taxon>Brachyura</taxon>
        <taxon>Eubrachyura</taxon>
        <taxon>Portunoidea</taxon>
        <taxon>Portunidae</taxon>
        <taxon>Portuninae</taxon>
        <taxon>Portunus</taxon>
    </lineage>
</organism>
<feature type="region of interest" description="Disordered" evidence="1">
    <location>
        <begin position="56"/>
        <end position="100"/>
    </location>
</feature>
<name>A0A5B7JBQ5_PORTR</name>
<sequence length="100" mass="11064">MFPLVKFDICRYSYTFIGLQEDRWRGKTLALAGLGRVEEAKRLLVRLIKTKPGCGVQRDTKEAKKGRKGRRNAQGRRRGGVGSGKEEVGAGWGIGVTFPA</sequence>
<gene>
    <name evidence="2" type="ORF">E2C01_085359</name>
</gene>
<proteinExistence type="predicted"/>
<evidence type="ECO:0000313" key="2">
    <source>
        <dbReference type="EMBL" id="MPC90378.1"/>
    </source>
</evidence>
<reference evidence="2 3" key="1">
    <citation type="submission" date="2019-05" db="EMBL/GenBank/DDBJ databases">
        <title>Another draft genome of Portunus trituberculatus and its Hox gene families provides insights of decapod evolution.</title>
        <authorList>
            <person name="Jeong J.-H."/>
            <person name="Song I."/>
            <person name="Kim S."/>
            <person name="Choi T."/>
            <person name="Kim D."/>
            <person name="Ryu S."/>
            <person name="Kim W."/>
        </authorList>
    </citation>
    <scope>NUCLEOTIDE SEQUENCE [LARGE SCALE GENOMIC DNA]</scope>
    <source>
        <tissue evidence="2">Muscle</tissue>
    </source>
</reference>
<dbReference type="AlphaFoldDB" id="A0A5B7JBQ5"/>